<gene>
    <name evidence="2" type="ORF">EDD40_4810</name>
</gene>
<feature type="transmembrane region" description="Helical" evidence="1">
    <location>
        <begin position="77"/>
        <end position="97"/>
    </location>
</feature>
<evidence type="ECO:0000256" key="1">
    <source>
        <dbReference type="SAM" id="Phobius"/>
    </source>
</evidence>
<sequence length="154" mass="15961">MTQQDDFLGGLHYDRPPAAEAGPAPGVVRYHPVGRPAGRARPRVSAWWHVAGFLLGVVAAGLGAVAWGYALDQFDEVRLRGLVALGLAGLLVGLVSLGKLSPAAPLAAGLAAVVGSVVYEVGTLPFLPVLRPVFESGGPVLVGVLLVVSAWRRR</sequence>
<keyword evidence="1" id="KW-0812">Transmembrane</keyword>
<name>A0A3N1HA73_9PSEU</name>
<dbReference type="AlphaFoldDB" id="A0A3N1HA73"/>
<dbReference type="EMBL" id="RJKM01000001">
    <property type="protein sequence ID" value="ROP39423.1"/>
    <property type="molecule type" value="Genomic_DNA"/>
</dbReference>
<evidence type="ECO:0000313" key="3">
    <source>
        <dbReference type="Proteomes" id="UP000268727"/>
    </source>
</evidence>
<keyword evidence="1" id="KW-0472">Membrane</keyword>
<accession>A0A3N1HA73</accession>
<keyword evidence="1" id="KW-1133">Transmembrane helix</keyword>
<dbReference type="RefSeq" id="WP_123744902.1">
    <property type="nucleotide sequence ID" value="NZ_RJKM01000001.1"/>
</dbReference>
<reference evidence="2 3" key="1">
    <citation type="submission" date="2018-11" db="EMBL/GenBank/DDBJ databases">
        <title>Sequencing the genomes of 1000 actinobacteria strains.</title>
        <authorList>
            <person name="Klenk H.-P."/>
        </authorList>
    </citation>
    <scope>NUCLEOTIDE SEQUENCE [LARGE SCALE GENOMIC DNA]</scope>
    <source>
        <strain evidence="2 3">DSM 44231</strain>
    </source>
</reference>
<evidence type="ECO:0000313" key="2">
    <source>
        <dbReference type="EMBL" id="ROP39423.1"/>
    </source>
</evidence>
<comment type="caution">
    <text evidence="2">The sequence shown here is derived from an EMBL/GenBank/DDBJ whole genome shotgun (WGS) entry which is preliminary data.</text>
</comment>
<protein>
    <submittedName>
        <fullName evidence="2">Uncharacterized protein</fullName>
    </submittedName>
</protein>
<keyword evidence="3" id="KW-1185">Reference proteome</keyword>
<dbReference type="Proteomes" id="UP000268727">
    <property type="component" value="Unassembled WGS sequence"/>
</dbReference>
<feature type="transmembrane region" description="Helical" evidence="1">
    <location>
        <begin position="46"/>
        <end position="71"/>
    </location>
</feature>
<feature type="transmembrane region" description="Helical" evidence="1">
    <location>
        <begin position="133"/>
        <end position="151"/>
    </location>
</feature>
<organism evidence="2 3">
    <name type="scientific">Saccharothrix texasensis</name>
    <dbReference type="NCBI Taxonomy" id="103734"/>
    <lineage>
        <taxon>Bacteria</taxon>
        <taxon>Bacillati</taxon>
        <taxon>Actinomycetota</taxon>
        <taxon>Actinomycetes</taxon>
        <taxon>Pseudonocardiales</taxon>
        <taxon>Pseudonocardiaceae</taxon>
        <taxon>Saccharothrix</taxon>
    </lineage>
</organism>
<feature type="transmembrane region" description="Helical" evidence="1">
    <location>
        <begin position="104"/>
        <end position="127"/>
    </location>
</feature>
<proteinExistence type="predicted"/>